<dbReference type="InterPro" id="IPR000210">
    <property type="entry name" value="BTB/POZ_dom"/>
</dbReference>
<name>A0A1E1LA56_9HELO</name>
<evidence type="ECO:0000313" key="4">
    <source>
        <dbReference type="Proteomes" id="UP000178129"/>
    </source>
</evidence>
<accession>A0A1E1LA56</accession>
<dbReference type="EMBL" id="FJUW01000042">
    <property type="protein sequence ID" value="CZT07418.1"/>
    <property type="molecule type" value="Genomic_DNA"/>
</dbReference>
<dbReference type="SUPFAM" id="SSF54695">
    <property type="entry name" value="POZ domain"/>
    <property type="match status" value="1"/>
</dbReference>
<dbReference type="PANTHER" id="PTHR47843:SF5">
    <property type="entry name" value="BTB_POZ DOMAIN PROTEIN"/>
    <property type="match status" value="1"/>
</dbReference>
<dbReference type="PROSITE" id="PS50097">
    <property type="entry name" value="BTB"/>
    <property type="match status" value="1"/>
</dbReference>
<dbReference type="InParanoid" id="A0A1E1LA56"/>
<reference evidence="4" key="1">
    <citation type="submission" date="2016-03" db="EMBL/GenBank/DDBJ databases">
        <authorList>
            <person name="Ploux O."/>
        </authorList>
    </citation>
    <scope>NUCLEOTIDE SEQUENCE [LARGE SCALE GENOMIC DNA]</scope>
    <source>
        <strain evidence="4">UK7</strain>
    </source>
</reference>
<dbReference type="CDD" id="cd18186">
    <property type="entry name" value="BTB_POZ_ZBTB_KLHL-like"/>
    <property type="match status" value="1"/>
</dbReference>
<evidence type="ECO:0000259" key="2">
    <source>
        <dbReference type="PROSITE" id="PS50097"/>
    </source>
</evidence>
<evidence type="ECO:0000256" key="1">
    <source>
        <dbReference type="SAM" id="MobiDB-lite"/>
    </source>
</evidence>
<gene>
    <name evidence="3" type="ORF">RCO7_07351</name>
</gene>
<protein>
    <recommendedName>
        <fullName evidence="2">BTB domain-containing protein</fullName>
    </recommendedName>
</protein>
<proteinExistence type="predicted"/>
<feature type="domain" description="BTB" evidence="2">
    <location>
        <begin position="118"/>
        <end position="182"/>
    </location>
</feature>
<dbReference type="InterPro" id="IPR011333">
    <property type="entry name" value="SKP1/BTB/POZ_sf"/>
</dbReference>
<dbReference type="Gene3D" id="3.30.710.10">
    <property type="entry name" value="Potassium Channel Kv1.1, Chain A"/>
    <property type="match status" value="1"/>
</dbReference>
<dbReference type="Proteomes" id="UP000178129">
    <property type="component" value="Unassembled WGS sequence"/>
</dbReference>
<dbReference type="Pfam" id="PF00651">
    <property type="entry name" value="BTB"/>
    <property type="match status" value="1"/>
</dbReference>
<feature type="compositionally biased region" description="Low complexity" evidence="1">
    <location>
        <begin position="73"/>
        <end position="99"/>
    </location>
</feature>
<organism evidence="3 4">
    <name type="scientific">Rhynchosporium graminicola</name>
    <dbReference type="NCBI Taxonomy" id="2792576"/>
    <lineage>
        <taxon>Eukaryota</taxon>
        <taxon>Fungi</taxon>
        <taxon>Dikarya</taxon>
        <taxon>Ascomycota</taxon>
        <taxon>Pezizomycotina</taxon>
        <taxon>Leotiomycetes</taxon>
        <taxon>Helotiales</taxon>
        <taxon>Ploettnerulaceae</taxon>
        <taxon>Rhynchosporium</taxon>
    </lineage>
</organism>
<comment type="caution">
    <text evidence="3">The sequence shown here is derived from an EMBL/GenBank/DDBJ whole genome shotgun (WGS) entry which is preliminary data.</text>
</comment>
<dbReference type="AlphaFoldDB" id="A0A1E1LA56"/>
<dbReference type="PANTHER" id="PTHR47843">
    <property type="entry name" value="BTB DOMAIN-CONTAINING PROTEIN-RELATED"/>
    <property type="match status" value="1"/>
</dbReference>
<keyword evidence="4" id="KW-1185">Reference proteome</keyword>
<evidence type="ECO:0000313" key="3">
    <source>
        <dbReference type="EMBL" id="CZT07418.1"/>
    </source>
</evidence>
<dbReference type="STRING" id="914237.A0A1E1LA56"/>
<feature type="region of interest" description="Disordered" evidence="1">
    <location>
        <begin position="73"/>
        <end position="100"/>
    </location>
</feature>
<sequence length="346" mass="38375">MSTLVASKPSISRSRSFTSFLSPTLNITNTIYCPIKALSLAYMDECERQIIDDIAYANERRAHIIMASTTQPVSSVLPPSPSPSASTTTYTTANNTIQSGSHNPMEALQSSLLSGKFSDLVIVHGTRRWQAHKVVVCSQSSGLESLIDKLKDSNILDLSEHDHEATVLMMEFLYTSNYTTAVTDVAPSFSLPHHVSVFNLACTLSIPILKALALQKYLHTLKNLVSNLSVYFASVRSIYSTPSDPSHPELNLAVVETAVLEMQNLLREGSEQRREFLELTSQVPQFQIDIYDFLMCNGNPQKEVEVVTVCQELCEECGAREEGDGYEVILECGRGWFSWFLLDAFG</sequence>